<evidence type="ECO:0000256" key="2">
    <source>
        <dbReference type="ARBA" id="ARBA00022980"/>
    </source>
</evidence>
<dbReference type="HAMAP" id="MF_01341">
    <property type="entry name" value="Ribosomal_uL15"/>
    <property type="match status" value="1"/>
</dbReference>
<name>A0A6A5BRF3_NAEFO</name>
<comment type="similarity">
    <text evidence="1 6">Belongs to the universal ribosomal protein uL15 family.</text>
</comment>
<keyword evidence="2 6" id="KW-0689">Ribosomal protein</keyword>
<dbReference type="EMBL" id="VFQX01000044">
    <property type="protein sequence ID" value="KAF0975529.1"/>
    <property type="molecule type" value="Genomic_DNA"/>
</dbReference>
<dbReference type="GO" id="GO:0003735">
    <property type="term" value="F:structural constituent of ribosome"/>
    <property type="evidence" value="ECO:0007669"/>
    <property type="project" value="InterPro"/>
</dbReference>
<evidence type="ECO:0000256" key="6">
    <source>
        <dbReference type="RuleBase" id="RU003888"/>
    </source>
</evidence>
<dbReference type="InterPro" id="IPR001196">
    <property type="entry name" value="Ribosomal_uL15_CS"/>
</dbReference>
<dbReference type="InterPro" id="IPR027386">
    <property type="entry name" value="Rbsml_uL15_N"/>
</dbReference>
<evidence type="ECO:0000313" key="9">
    <source>
        <dbReference type="EMBL" id="KAF0975529.1"/>
    </source>
</evidence>
<accession>A0A6A5BRF3</accession>
<comment type="caution">
    <text evidence="9">The sequence shown here is derived from an EMBL/GenBank/DDBJ whole genome shotgun (WGS) entry which is preliminary data.</text>
</comment>
<dbReference type="Pfam" id="PF00828">
    <property type="entry name" value="Ribosomal_L27A"/>
    <property type="match status" value="1"/>
</dbReference>
<dbReference type="RefSeq" id="XP_044560242.1">
    <property type="nucleotide sequence ID" value="XM_044709057.1"/>
</dbReference>
<feature type="region of interest" description="Disordered" evidence="7">
    <location>
        <begin position="1"/>
        <end position="37"/>
    </location>
</feature>
<reference evidence="9 10" key="1">
    <citation type="journal article" date="2019" name="Sci. Rep.">
        <title>Nanopore sequencing improves the draft genome of the human pathogenic amoeba Naegleria fowleri.</title>
        <authorList>
            <person name="Liechti N."/>
            <person name="Schurch N."/>
            <person name="Bruggmann R."/>
            <person name="Wittwer M."/>
        </authorList>
    </citation>
    <scope>NUCLEOTIDE SEQUENCE [LARGE SCALE GENOMIC DNA]</scope>
    <source>
        <strain evidence="9 10">ATCC 30894</strain>
    </source>
</reference>
<dbReference type="OrthoDB" id="61900at2759"/>
<dbReference type="Proteomes" id="UP000444721">
    <property type="component" value="Unassembled WGS sequence"/>
</dbReference>
<dbReference type="Gene3D" id="3.100.10.10">
    <property type="match status" value="1"/>
</dbReference>
<dbReference type="GO" id="GO:0022625">
    <property type="term" value="C:cytosolic large ribosomal subunit"/>
    <property type="evidence" value="ECO:0007669"/>
    <property type="project" value="TreeGrafter"/>
</dbReference>
<evidence type="ECO:0000256" key="1">
    <source>
        <dbReference type="ARBA" id="ARBA00007320"/>
    </source>
</evidence>
<dbReference type="VEuPathDB" id="AmoebaDB:FDP41_005523"/>
<evidence type="ECO:0000256" key="7">
    <source>
        <dbReference type="SAM" id="MobiDB-lite"/>
    </source>
</evidence>
<feature type="compositionally biased region" description="Basic residues" evidence="7">
    <location>
        <begin position="1"/>
        <end position="30"/>
    </location>
</feature>
<sequence>MATTKKKCRKLRGHVTHGHGRVGKHRKHPGGRGMAGGQHHHRIWVDRFHPGYFGKIGIRRFHMNKNHFLTTSVNLDELWKIAGEQVYNQAKEGKFGNKAVVIDAHKAGFDKVLGRGDLPKIPIIVRARLFSKTAEEKIKAVGGVCELTA</sequence>
<dbReference type="Gene3D" id="4.10.990.10">
    <property type="match status" value="1"/>
</dbReference>
<dbReference type="PANTHER" id="PTHR11721:SF3">
    <property type="entry name" value="LARGE RIBOSOMAL SUBUNIT PROTEIN UL15"/>
    <property type="match status" value="1"/>
</dbReference>
<dbReference type="PROSITE" id="PS00475">
    <property type="entry name" value="RIBOSOMAL_L15"/>
    <property type="match status" value="1"/>
</dbReference>
<dbReference type="VEuPathDB" id="AmoebaDB:NfTy_066920"/>
<dbReference type="SUPFAM" id="SSF52080">
    <property type="entry name" value="Ribosomal proteins L15p and L18e"/>
    <property type="match status" value="1"/>
</dbReference>
<dbReference type="InterPro" id="IPR021131">
    <property type="entry name" value="Ribosomal_uL15/eL18"/>
</dbReference>
<dbReference type="AlphaFoldDB" id="A0A6A5BRF3"/>
<dbReference type="GeneID" id="68112741"/>
<dbReference type="VEuPathDB" id="AmoebaDB:NF0122190"/>
<proteinExistence type="inferred from homology"/>
<dbReference type="OMA" id="WGRVGQH"/>
<dbReference type="InterPro" id="IPR030878">
    <property type="entry name" value="Ribosomal_uL15"/>
</dbReference>
<dbReference type="InterPro" id="IPR036227">
    <property type="entry name" value="Ribosomal_uL15/eL18_sf"/>
</dbReference>
<evidence type="ECO:0000313" key="10">
    <source>
        <dbReference type="Proteomes" id="UP000444721"/>
    </source>
</evidence>
<keyword evidence="10" id="KW-1185">Reference proteome</keyword>
<evidence type="ECO:0000259" key="8">
    <source>
        <dbReference type="Pfam" id="PF00828"/>
    </source>
</evidence>
<dbReference type="PANTHER" id="PTHR11721">
    <property type="entry name" value="60S RIBOSOMAL PROTEIN L27A"/>
    <property type="match status" value="1"/>
</dbReference>
<evidence type="ECO:0000256" key="5">
    <source>
        <dbReference type="ARBA" id="ARBA00035527"/>
    </source>
</evidence>
<evidence type="ECO:0000256" key="3">
    <source>
        <dbReference type="ARBA" id="ARBA00023274"/>
    </source>
</evidence>
<gene>
    <name evidence="9" type="ORF">FDP41_005523</name>
</gene>
<organism evidence="9 10">
    <name type="scientific">Naegleria fowleri</name>
    <name type="common">Brain eating amoeba</name>
    <dbReference type="NCBI Taxonomy" id="5763"/>
    <lineage>
        <taxon>Eukaryota</taxon>
        <taxon>Discoba</taxon>
        <taxon>Heterolobosea</taxon>
        <taxon>Tetramitia</taxon>
        <taxon>Eutetramitia</taxon>
        <taxon>Vahlkampfiidae</taxon>
        <taxon>Naegleria</taxon>
    </lineage>
</organism>
<feature type="domain" description="Large ribosomal subunit protein uL15/eL18" evidence="8">
    <location>
        <begin position="73"/>
        <end position="146"/>
    </location>
</feature>
<protein>
    <recommendedName>
        <fullName evidence="4">Large ribosomal subunit protein uL15</fullName>
    </recommendedName>
    <alternativeName>
        <fullName evidence="5">60S ribosomal protein L27a</fullName>
    </alternativeName>
</protein>
<keyword evidence="3 6" id="KW-0687">Ribonucleoprotein</keyword>
<evidence type="ECO:0000256" key="4">
    <source>
        <dbReference type="ARBA" id="ARBA00035200"/>
    </source>
</evidence>
<dbReference type="GO" id="GO:0006412">
    <property type="term" value="P:translation"/>
    <property type="evidence" value="ECO:0007669"/>
    <property type="project" value="InterPro"/>
</dbReference>